<dbReference type="InterPro" id="IPR043129">
    <property type="entry name" value="ATPase_NBD"/>
</dbReference>
<evidence type="ECO:0000313" key="2">
    <source>
        <dbReference type="EMBL" id="KAJ6243271.1"/>
    </source>
</evidence>
<sequence length="256" mass="28679">MFETFNTPAMYLSNTSVLSHIGSGGDTGLVIDCGYDCTFLVPVYEYHMIRNKKAIKKIDVGGRDLTDYLIKRLNKRGNNFTTSFADRQIVRDIKESLGYVALDFDKEMITSKKSSSIEKNYELPTGQVVALGNERFRCLEPLFQPSLIGCKQEGITQGIVSSITQCDFDIRQYLYKCVLLAGGPSMFSGFRKRVLKEIRSLGNNLMKMCVFGQYKTNDAAWRGGSIIGSLSSFPLMSITDGAYEEDGPLIVHRKCF</sequence>
<proteinExistence type="inferred from homology"/>
<comment type="similarity">
    <text evidence="1">Belongs to the actin family.</text>
</comment>
<organism evidence="2 3">
    <name type="scientific">Anaeramoeba flamelloides</name>
    <dbReference type="NCBI Taxonomy" id="1746091"/>
    <lineage>
        <taxon>Eukaryota</taxon>
        <taxon>Metamonada</taxon>
        <taxon>Anaeramoebidae</taxon>
        <taxon>Anaeramoeba</taxon>
    </lineage>
</organism>
<evidence type="ECO:0000313" key="3">
    <source>
        <dbReference type="Proteomes" id="UP001150062"/>
    </source>
</evidence>
<dbReference type="Gene3D" id="3.30.420.40">
    <property type="match status" value="2"/>
</dbReference>
<protein>
    <submittedName>
        <fullName evidence="2">Actin-7-related</fullName>
    </submittedName>
</protein>
<dbReference type="Gene3D" id="3.90.640.10">
    <property type="entry name" value="Actin, Chain A, domain 4"/>
    <property type="match status" value="1"/>
</dbReference>
<evidence type="ECO:0000256" key="1">
    <source>
        <dbReference type="RuleBase" id="RU000487"/>
    </source>
</evidence>
<reference evidence="2" key="1">
    <citation type="submission" date="2022-08" db="EMBL/GenBank/DDBJ databases">
        <title>Novel sulfate-reducing endosymbionts in the free-living metamonad Anaeramoeba.</title>
        <authorList>
            <person name="Jerlstrom-Hultqvist J."/>
            <person name="Cepicka I."/>
            <person name="Gallot-Lavallee L."/>
            <person name="Salas-Leiva D."/>
            <person name="Curtis B.A."/>
            <person name="Zahonova K."/>
            <person name="Pipaliya S."/>
            <person name="Dacks J."/>
            <person name="Roger A.J."/>
        </authorList>
    </citation>
    <scope>NUCLEOTIDE SEQUENCE</scope>
    <source>
        <strain evidence="2">Schooner1</strain>
    </source>
</reference>
<dbReference type="SMART" id="SM00268">
    <property type="entry name" value="ACTIN"/>
    <property type="match status" value="1"/>
</dbReference>
<dbReference type="PANTHER" id="PTHR11937">
    <property type="entry name" value="ACTIN"/>
    <property type="match status" value="1"/>
</dbReference>
<dbReference type="Proteomes" id="UP001150062">
    <property type="component" value="Unassembled WGS sequence"/>
</dbReference>
<dbReference type="PRINTS" id="PR00190">
    <property type="entry name" value="ACTIN"/>
</dbReference>
<keyword evidence="3" id="KW-1185">Reference proteome</keyword>
<comment type="caution">
    <text evidence="2">The sequence shown here is derived from an EMBL/GenBank/DDBJ whole genome shotgun (WGS) entry which is preliminary data.</text>
</comment>
<gene>
    <name evidence="2" type="ORF">M0813_22412</name>
</gene>
<dbReference type="SUPFAM" id="SSF53067">
    <property type="entry name" value="Actin-like ATPase domain"/>
    <property type="match status" value="1"/>
</dbReference>
<name>A0ABQ8YFA6_9EUKA</name>
<dbReference type="InterPro" id="IPR004000">
    <property type="entry name" value="Actin"/>
</dbReference>
<dbReference type="EMBL" id="JAOAOG010000172">
    <property type="protein sequence ID" value="KAJ6243271.1"/>
    <property type="molecule type" value="Genomic_DNA"/>
</dbReference>
<dbReference type="Pfam" id="PF00022">
    <property type="entry name" value="Actin"/>
    <property type="match status" value="1"/>
</dbReference>
<accession>A0ABQ8YFA6</accession>